<organism evidence="2 3">
    <name type="scientific">Rehmannia glutinosa</name>
    <name type="common">Chinese foxglove</name>
    <dbReference type="NCBI Taxonomy" id="99300"/>
    <lineage>
        <taxon>Eukaryota</taxon>
        <taxon>Viridiplantae</taxon>
        <taxon>Streptophyta</taxon>
        <taxon>Embryophyta</taxon>
        <taxon>Tracheophyta</taxon>
        <taxon>Spermatophyta</taxon>
        <taxon>Magnoliopsida</taxon>
        <taxon>eudicotyledons</taxon>
        <taxon>Gunneridae</taxon>
        <taxon>Pentapetalae</taxon>
        <taxon>asterids</taxon>
        <taxon>lamiids</taxon>
        <taxon>Lamiales</taxon>
        <taxon>Orobanchaceae</taxon>
        <taxon>Rehmannieae</taxon>
        <taxon>Rehmannia</taxon>
    </lineage>
</organism>
<name>A0ABR0VN39_REHGL</name>
<feature type="compositionally biased region" description="Low complexity" evidence="1">
    <location>
        <begin position="58"/>
        <end position="68"/>
    </location>
</feature>
<accession>A0ABR0VN39</accession>
<dbReference type="Proteomes" id="UP001318860">
    <property type="component" value="Unassembled WGS sequence"/>
</dbReference>
<evidence type="ECO:0000313" key="3">
    <source>
        <dbReference type="Proteomes" id="UP001318860"/>
    </source>
</evidence>
<dbReference type="EMBL" id="JABTTQ020001088">
    <property type="protein sequence ID" value="KAK6135596.1"/>
    <property type="molecule type" value="Genomic_DNA"/>
</dbReference>
<feature type="region of interest" description="Disordered" evidence="1">
    <location>
        <begin position="21"/>
        <end position="40"/>
    </location>
</feature>
<reference evidence="2 3" key="1">
    <citation type="journal article" date="2021" name="Comput. Struct. Biotechnol. J.">
        <title>De novo genome assembly of the potent medicinal plant Rehmannia glutinosa using nanopore technology.</title>
        <authorList>
            <person name="Ma L."/>
            <person name="Dong C."/>
            <person name="Song C."/>
            <person name="Wang X."/>
            <person name="Zheng X."/>
            <person name="Niu Y."/>
            <person name="Chen S."/>
            <person name="Feng W."/>
        </authorList>
    </citation>
    <scope>NUCLEOTIDE SEQUENCE [LARGE SCALE GENOMIC DNA]</scope>
    <source>
        <strain evidence="2">DH-2019</strain>
    </source>
</reference>
<feature type="region of interest" description="Disordered" evidence="1">
    <location>
        <begin position="53"/>
        <end position="73"/>
    </location>
</feature>
<evidence type="ECO:0000256" key="1">
    <source>
        <dbReference type="SAM" id="MobiDB-lite"/>
    </source>
</evidence>
<comment type="caution">
    <text evidence="2">The sequence shown here is derived from an EMBL/GenBank/DDBJ whole genome shotgun (WGS) entry which is preliminary data.</text>
</comment>
<proteinExistence type="predicted"/>
<evidence type="ECO:0000313" key="2">
    <source>
        <dbReference type="EMBL" id="KAK6135596.1"/>
    </source>
</evidence>
<keyword evidence="3" id="KW-1185">Reference proteome</keyword>
<protein>
    <submittedName>
        <fullName evidence="2">Uncharacterized protein</fullName>
    </submittedName>
</protein>
<gene>
    <name evidence="2" type="ORF">DH2020_030664</name>
</gene>
<sequence>MSSWIPSLFNPFLMMIIPPHPTLPHPTKTTPRSPSSGAKDDISAVFAVSPPFLRRRSPSLPGPSSSSGEIAGIRNDLAEIQGSFRSGLSLNEEDSELLSTPQAKSVI</sequence>